<proteinExistence type="predicted"/>
<name>A0AA39M3K3_9BILA</name>
<dbReference type="AlphaFoldDB" id="A0AA39M3K3"/>
<dbReference type="Proteomes" id="UP001175271">
    <property type="component" value="Unassembled WGS sequence"/>
</dbReference>
<accession>A0AA39M3K3</accession>
<reference evidence="1" key="1">
    <citation type="submission" date="2023-06" db="EMBL/GenBank/DDBJ databases">
        <title>Genomic analysis of the entomopathogenic nematode Steinernema hermaphroditum.</title>
        <authorList>
            <person name="Schwarz E.M."/>
            <person name="Heppert J.K."/>
            <person name="Baniya A."/>
            <person name="Schwartz H.T."/>
            <person name="Tan C.-H."/>
            <person name="Antoshechkin I."/>
            <person name="Sternberg P.W."/>
            <person name="Goodrich-Blair H."/>
            <person name="Dillman A.R."/>
        </authorList>
    </citation>
    <scope>NUCLEOTIDE SEQUENCE</scope>
    <source>
        <strain evidence="1">PS9179</strain>
        <tissue evidence="1">Whole animal</tissue>
    </source>
</reference>
<organism evidence="1 2">
    <name type="scientific">Steinernema hermaphroditum</name>
    <dbReference type="NCBI Taxonomy" id="289476"/>
    <lineage>
        <taxon>Eukaryota</taxon>
        <taxon>Metazoa</taxon>
        <taxon>Ecdysozoa</taxon>
        <taxon>Nematoda</taxon>
        <taxon>Chromadorea</taxon>
        <taxon>Rhabditida</taxon>
        <taxon>Tylenchina</taxon>
        <taxon>Panagrolaimomorpha</taxon>
        <taxon>Strongyloidoidea</taxon>
        <taxon>Steinernematidae</taxon>
        <taxon>Steinernema</taxon>
    </lineage>
</organism>
<gene>
    <name evidence="1" type="ORF">QR680_014159</name>
</gene>
<comment type="caution">
    <text evidence="1">The sequence shown here is derived from an EMBL/GenBank/DDBJ whole genome shotgun (WGS) entry which is preliminary data.</text>
</comment>
<evidence type="ECO:0000313" key="2">
    <source>
        <dbReference type="Proteomes" id="UP001175271"/>
    </source>
</evidence>
<sequence>MSSIFVWKTGSTASTETPVPDCGMAKTSTTLIVHSAASVAEQRQRRNVHRLRGVRVFDDVLCWAVTAQLNPEPPTASRLSTGLDKDADPNMDMFITGLTSVTNEFGNLKLKEENGNVVIPGELPSRYGGTLPGHALTFVDGCLLVRNSWGFKGYAFIPYQEGTKQLCGMELGGYRVSFRAYLPRNLEGKRVDRAESLGRSRTRTAPVAR</sequence>
<dbReference type="EMBL" id="JAUCMV010000002">
    <property type="protein sequence ID" value="KAK0419463.1"/>
    <property type="molecule type" value="Genomic_DNA"/>
</dbReference>
<evidence type="ECO:0000313" key="1">
    <source>
        <dbReference type="EMBL" id="KAK0419463.1"/>
    </source>
</evidence>
<protein>
    <submittedName>
        <fullName evidence="1">Uncharacterized protein</fullName>
    </submittedName>
</protein>
<keyword evidence="2" id="KW-1185">Reference proteome</keyword>